<dbReference type="SUPFAM" id="SSF53474">
    <property type="entry name" value="alpha/beta-Hydrolases"/>
    <property type="match status" value="1"/>
</dbReference>
<reference evidence="3" key="1">
    <citation type="submission" date="2018-09" db="EMBL/GenBank/DDBJ databases">
        <authorList>
            <person name="Kim I."/>
        </authorList>
    </citation>
    <scope>NUCLEOTIDE SEQUENCE [LARGE SCALE GENOMIC DNA]</scope>
    <source>
        <strain evidence="3">DD4a</strain>
    </source>
</reference>
<dbReference type="Proteomes" id="UP000265742">
    <property type="component" value="Unassembled WGS sequence"/>
</dbReference>
<evidence type="ECO:0000313" key="2">
    <source>
        <dbReference type="EMBL" id="RIX30523.1"/>
    </source>
</evidence>
<dbReference type="InterPro" id="IPR000073">
    <property type="entry name" value="AB_hydrolase_1"/>
</dbReference>
<organism evidence="2 3">
    <name type="scientific">Amnibacterium setariae</name>
    <dbReference type="NCBI Taxonomy" id="2306585"/>
    <lineage>
        <taxon>Bacteria</taxon>
        <taxon>Bacillati</taxon>
        <taxon>Actinomycetota</taxon>
        <taxon>Actinomycetes</taxon>
        <taxon>Micrococcales</taxon>
        <taxon>Microbacteriaceae</taxon>
        <taxon>Amnibacterium</taxon>
    </lineage>
</organism>
<protein>
    <submittedName>
        <fullName evidence="2">Alpha/beta fold hydrolase</fullName>
    </submittedName>
</protein>
<proteinExistence type="predicted"/>
<dbReference type="Pfam" id="PF12697">
    <property type="entry name" value="Abhydrolase_6"/>
    <property type="match status" value="1"/>
</dbReference>
<dbReference type="RefSeq" id="WP_119480884.1">
    <property type="nucleotide sequence ID" value="NZ_QXTG01000001.1"/>
</dbReference>
<sequence length="270" mass="28064">MEERFVDDGAGGAFLVRTEGTGPGVVVLHGGGIDSREYGRLARVLGERCTVHRYDRRGRVGAPPLRPGHDVEVDVDDLARILEATGARRLLAHSGGAFVALRAALRLPVERLALYDPAVSIDGSTPTAWFEPFRAAVAAGDVPRAMALAGEGADPDAALARLPMPVRIAICRVLLRTPVGRRMGEGLPTAVTEVGQIIAHDGPASAYAGVTADSLLVAGARSAASFGRVCDALAAAMPRARSLRIAGAAHEAINVARPAFVAPFADFLAA</sequence>
<keyword evidence="3" id="KW-1185">Reference proteome</keyword>
<dbReference type="EMBL" id="QXTG01000001">
    <property type="protein sequence ID" value="RIX30523.1"/>
    <property type="molecule type" value="Genomic_DNA"/>
</dbReference>
<comment type="caution">
    <text evidence="2">The sequence shown here is derived from an EMBL/GenBank/DDBJ whole genome shotgun (WGS) entry which is preliminary data.</text>
</comment>
<dbReference type="OrthoDB" id="63519at2"/>
<dbReference type="PANTHER" id="PTHR43194:SF2">
    <property type="entry name" value="PEROXISOMAL MEMBRANE PROTEIN LPX1"/>
    <property type="match status" value="1"/>
</dbReference>
<evidence type="ECO:0000259" key="1">
    <source>
        <dbReference type="Pfam" id="PF12697"/>
    </source>
</evidence>
<dbReference type="InterPro" id="IPR050228">
    <property type="entry name" value="Carboxylesterase_BioH"/>
</dbReference>
<dbReference type="Gene3D" id="3.40.50.1820">
    <property type="entry name" value="alpha/beta hydrolase"/>
    <property type="match status" value="1"/>
</dbReference>
<dbReference type="InterPro" id="IPR029058">
    <property type="entry name" value="AB_hydrolase_fold"/>
</dbReference>
<name>A0A3A1U2B5_9MICO</name>
<dbReference type="AlphaFoldDB" id="A0A3A1U2B5"/>
<evidence type="ECO:0000313" key="3">
    <source>
        <dbReference type="Proteomes" id="UP000265742"/>
    </source>
</evidence>
<keyword evidence="2" id="KW-0378">Hydrolase</keyword>
<feature type="domain" description="AB hydrolase-1" evidence="1">
    <location>
        <begin position="25"/>
        <end position="262"/>
    </location>
</feature>
<gene>
    <name evidence="2" type="ORF">D1781_03615</name>
</gene>
<dbReference type="PANTHER" id="PTHR43194">
    <property type="entry name" value="HYDROLASE ALPHA/BETA FOLD FAMILY"/>
    <property type="match status" value="1"/>
</dbReference>
<accession>A0A3A1U2B5</accession>
<dbReference type="GO" id="GO:0016787">
    <property type="term" value="F:hydrolase activity"/>
    <property type="evidence" value="ECO:0007669"/>
    <property type="project" value="UniProtKB-KW"/>
</dbReference>